<dbReference type="Proteomes" id="UP000297839">
    <property type="component" value="Unassembled WGS sequence"/>
</dbReference>
<proteinExistence type="predicted"/>
<dbReference type="OrthoDB" id="8907644at2"/>
<evidence type="ECO:0000313" key="1">
    <source>
        <dbReference type="EMBL" id="TFZ00207.1"/>
    </source>
</evidence>
<keyword evidence="2" id="KW-1185">Reference proteome</keyword>
<protein>
    <recommendedName>
        <fullName evidence="3">PilZ domain-containing protein</fullName>
    </recommendedName>
</protein>
<dbReference type="RefSeq" id="WP_135250394.1">
    <property type="nucleotide sequence ID" value="NZ_SMLK01000004.1"/>
</dbReference>
<reference evidence="1 2" key="1">
    <citation type="submission" date="2019-03" db="EMBL/GenBank/DDBJ databases">
        <title>Ramlibacter sp. 18x22-1, whole genome shotgun sequence.</title>
        <authorList>
            <person name="Zhang X."/>
            <person name="Feng G."/>
            <person name="Zhu H."/>
        </authorList>
    </citation>
    <scope>NUCLEOTIDE SEQUENCE [LARGE SCALE GENOMIC DNA]</scope>
    <source>
        <strain evidence="1 2">18x22-1</strain>
    </source>
</reference>
<evidence type="ECO:0000313" key="2">
    <source>
        <dbReference type="Proteomes" id="UP000297839"/>
    </source>
</evidence>
<organism evidence="1 2">
    <name type="scientific">Ramlibacter humi</name>
    <dbReference type="NCBI Taxonomy" id="2530451"/>
    <lineage>
        <taxon>Bacteria</taxon>
        <taxon>Pseudomonadati</taxon>
        <taxon>Pseudomonadota</taxon>
        <taxon>Betaproteobacteria</taxon>
        <taxon>Burkholderiales</taxon>
        <taxon>Comamonadaceae</taxon>
        <taxon>Ramlibacter</taxon>
    </lineage>
</organism>
<comment type="caution">
    <text evidence="1">The sequence shown here is derived from an EMBL/GenBank/DDBJ whole genome shotgun (WGS) entry which is preliminary data.</text>
</comment>
<gene>
    <name evidence="1" type="ORF">EZ216_13965</name>
</gene>
<sequence>MAHHFPERRAVPREALRVPVHWDDGRFGWTRDISPEGAYVLVRGVHVFHRWCALEIGFRQAGLRFRALAQVLRVEHEIGGTGIALRLRAPRFYALR</sequence>
<accession>A0A4Z0BLK1</accession>
<name>A0A4Z0BLK1_9BURK</name>
<dbReference type="EMBL" id="SMLK01000004">
    <property type="protein sequence ID" value="TFZ00207.1"/>
    <property type="molecule type" value="Genomic_DNA"/>
</dbReference>
<evidence type="ECO:0008006" key="3">
    <source>
        <dbReference type="Google" id="ProtNLM"/>
    </source>
</evidence>
<dbReference type="AlphaFoldDB" id="A0A4Z0BLK1"/>